<proteinExistence type="predicted"/>
<organism evidence="2 3">
    <name type="scientific">Marinomonas transparens</name>
    <dbReference type="NCBI Taxonomy" id="2795388"/>
    <lineage>
        <taxon>Bacteria</taxon>
        <taxon>Pseudomonadati</taxon>
        <taxon>Pseudomonadota</taxon>
        <taxon>Gammaproteobacteria</taxon>
        <taxon>Oceanospirillales</taxon>
        <taxon>Oceanospirillaceae</taxon>
        <taxon>Marinomonas</taxon>
    </lineage>
</organism>
<evidence type="ECO:0000259" key="1">
    <source>
        <dbReference type="Pfam" id="PF01243"/>
    </source>
</evidence>
<dbReference type="PANTHER" id="PTHR40660">
    <property type="entry name" value="5'-PHOSPHATE OXIDASE PUTATIVE DOMAIN-CONTAINING PROTEIN-RELATED"/>
    <property type="match status" value="1"/>
</dbReference>
<reference evidence="2" key="1">
    <citation type="submission" date="2020-12" db="EMBL/GenBank/DDBJ databases">
        <title>Marinomonas arctica sp. nov., a psychrotolerant bacterium isolated from the Arctic.</title>
        <authorList>
            <person name="Zhang Y."/>
        </authorList>
    </citation>
    <scope>NUCLEOTIDE SEQUENCE</scope>
    <source>
        <strain evidence="2">C1424</strain>
    </source>
</reference>
<sequence length="149" mass="16121">MLTAEIKQSIDESVLCWLATVDADGSPNCSPKEIFTYFGDTQLIIANIASPNSVSNIETHSNVCISFVHVLKQKGFKLKGRAIYADSTDASYKEQLDLLKSIAGTAFPIKGVILIDVSSAERIIAPGYYLVEGATEESQIESAKRAYGV</sequence>
<gene>
    <name evidence="2" type="ORF">I8J31_08165</name>
</gene>
<dbReference type="AlphaFoldDB" id="A0A934JV70"/>
<dbReference type="EMBL" id="JAEMNX010000007">
    <property type="protein sequence ID" value="MBJ7537642.1"/>
    <property type="molecule type" value="Genomic_DNA"/>
</dbReference>
<dbReference type="Proteomes" id="UP000628710">
    <property type="component" value="Unassembled WGS sequence"/>
</dbReference>
<name>A0A934JV70_9GAMM</name>
<accession>A0A934JV70</accession>
<feature type="domain" description="Pyridoxamine 5'-phosphate oxidase N-terminal" evidence="1">
    <location>
        <begin position="2"/>
        <end position="104"/>
    </location>
</feature>
<evidence type="ECO:0000313" key="3">
    <source>
        <dbReference type="Proteomes" id="UP000628710"/>
    </source>
</evidence>
<dbReference type="Pfam" id="PF01243">
    <property type="entry name" value="PNPOx_N"/>
    <property type="match status" value="1"/>
</dbReference>
<dbReference type="RefSeq" id="WP_199467791.1">
    <property type="nucleotide sequence ID" value="NZ_JAEMNX010000007.1"/>
</dbReference>
<evidence type="ECO:0000313" key="2">
    <source>
        <dbReference type="EMBL" id="MBJ7537642.1"/>
    </source>
</evidence>
<dbReference type="PANTHER" id="PTHR40660:SF1">
    <property type="entry name" value="5'-PHOSPHATE OXIDASE PUTATIVE DOMAIN-CONTAINING PROTEIN-RELATED"/>
    <property type="match status" value="1"/>
</dbReference>
<dbReference type="Gene3D" id="2.30.110.10">
    <property type="entry name" value="Electron Transport, Fmn-binding Protein, Chain A"/>
    <property type="match status" value="1"/>
</dbReference>
<protein>
    <submittedName>
        <fullName evidence="2">Pyridoxamine 5'-phosphate oxidase family protein</fullName>
    </submittedName>
</protein>
<comment type="caution">
    <text evidence="2">The sequence shown here is derived from an EMBL/GenBank/DDBJ whole genome shotgun (WGS) entry which is preliminary data.</text>
</comment>
<dbReference type="InterPro" id="IPR011576">
    <property type="entry name" value="Pyridox_Oxase_N"/>
</dbReference>
<dbReference type="SUPFAM" id="SSF50475">
    <property type="entry name" value="FMN-binding split barrel"/>
    <property type="match status" value="1"/>
</dbReference>
<keyword evidence="3" id="KW-1185">Reference proteome</keyword>
<dbReference type="InterPro" id="IPR012349">
    <property type="entry name" value="Split_barrel_FMN-bd"/>
</dbReference>